<dbReference type="PANTHER" id="PTHR21054">
    <property type="entry name" value="ZINC METALLOPROTEINASE-RELATED"/>
    <property type="match status" value="1"/>
</dbReference>
<feature type="compositionally biased region" description="Low complexity" evidence="5">
    <location>
        <begin position="199"/>
        <end position="215"/>
    </location>
</feature>
<dbReference type="Proteomes" id="UP001145021">
    <property type="component" value="Unassembled WGS sequence"/>
</dbReference>
<dbReference type="GO" id="GO:0016020">
    <property type="term" value="C:membrane"/>
    <property type="evidence" value="ECO:0007669"/>
    <property type="project" value="UniProtKB-SubCell"/>
</dbReference>
<feature type="compositionally biased region" description="Polar residues" evidence="5">
    <location>
        <begin position="182"/>
        <end position="194"/>
    </location>
</feature>
<feature type="domain" description="Jacalin-type lectin" evidence="7">
    <location>
        <begin position="811"/>
        <end position="958"/>
    </location>
</feature>
<dbReference type="Pfam" id="PF01490">
    <property type="entry name" value="Aa_trans"/>
    <property type="match status" value="1"/>
</dbReference>
<evidence type="ECO:0000313" key="9">
    <source>
        <dbReference type="Proteomes" id="UP001145021"/>
    </source>
</evidence>
<feature type="transmembrane region" description="Helical" evidence="6">
    <location>
        <begin position="1022"/>
        <end position="1038"/>
    </location>
</feature>
<feature type="region of interest" description="Disordered" evidence="5">
    <location>
        <begin position="1"/>
        <end position="291"/>
    </location>
</feature>
<dbReference type="Pfam" id="PF01419">
    <property type="entry name" value="Jacalin"/>
    <property type="match status" value="1"/>
</dbReference>
<keyword evidence="2 6" id="KW-0812">Transmembrane</keyword>
<dbReference type="InterPro" id="IPR013057">
    <property type="entry name" value="AA_transpt_TM"/>
</dbReference>
<feature type="transmembrane region" description="Helical" evidence="6">
    <location>
        <begin position="1174"/>
        <end position="1193"/>
    </location>
</feature>
<dbReference type="PANTHER" id="PTHR21054:SF2">
    <property type="entry name" value="MIP04191P"/>
    <property type="match status" value="1"/>
</dbReference>
<evidence type="ECO:0000256" key="6">
    <source>
        <dbReference type="SAM" id="Phobius"/>
    </source>
</evidence>
<dbReference type="InterPro" id="IPR053002">
    <property type="entry name" value="Metalloproteinase_M10B"/>
</dbReference>
<feature type="transmembrane region" description="Helical" evidence="6">
    <location>
        <begin position="1214"/>
        <end position="1234"/>
    </location>
</feature>
<evidence type="ECO:0000256" key="2">
    <source>
        <dbReference type="ARBA" id="ARBA00022692"/>
    </source>
</evidence>
<dbReference type="GO" id="GO:0005737">
    <property type="term" value="C:cytoplasm"/>
    <property type="evidence" value="ECO:0007669"/>
    <property type="project" value="TreeGrafter"/>
</dbReference>
<dbReference type="Pfam" id="PF12044">
    <property type="entry name" value="Metallopep"/>
    <property type="match status" value="1"/>
</dbReference>
<comment type="caution">
    <text evidence="8">The sequence shown here is derived from an EMBL/GenBank/DDBJ whole genome shotgun (WGS) entry which is preliminary data.</text>
</comment>
<gene>
    <name evidence="8" type="ORF">LPJ64_003868</name>
</gene>
<dbReference type="InterPro" id="IPR001229">
    <property type="entry name" value="Jacalin-like_lectin_dom"/>
</dbReference>
<dbReference type="Gene3D" id="2.100.10.30">
    <property type="entry name" value="Jacalin-like lectin domain"/>
    <property type="match status" value="1"/>
</dbReference>
<evidence type="ECO:0000256" key="1">
    <source>
        <dbReference type="ARBA" id="ARBA00004370"/>
    </source>
</evidence>
<evidence type="ECO:0000259" key="7">
    <source>
        <dbReference type="PROSITE" id="PS51752"/>
    </source>
</evidence>
<dbReference type="InterPro" id="IPR036404">
    <property type="entry name" value="Jacalin-like_lectin_dom_sf"/>
</dbReference>
<dbReference type="PROSITE" id="PS51752">
    <property type="entry name" value="JACALIN_LECTIN"/>
    <property type="match status" value="1"/>
</dbReference>
<comment type="subcellular location">
    <subcellularLocation>
        <location evidence="1">Membrane</location>
    </subcellularLocation>
</comment>
<accession>A0A9W7XK05</accession>
<organism evidence="8 9">
    <name type="scientific">Coemansia asiatica</name>
    <dbReference type="NCBI Taxonomy" id="1052880"/>
    <lineage>
        <taxon>Eukaryota</taxon>
        <taxon>Fungi</taxon>
        <taxon>Fungi incertae sedis</taxon>
        <taxon>Zoopagomycota</taxon>
        <taxon>Kickxellomycotina</taxon>
        <taxon>Kickxellomycetes</taxon>
        <taxon>Kickxellales</taxon>
        <taxon>Kickxellaceae</taxon>
        <taxon>Coemansia</taxon>
    </lineage>
</organism>
<proteinExistence type="predicted"/>
<dbReference type="InterPro" id="IPR021917">
    <property type="entry name" value="Unchr_Zn-peptidase-like"/>
</dbReference>
<feature type="compositionally biased region" description="Basic residues" evidence="5">
    <location>
        <begin position="49"/>
        <end position="58"/>
    </location>
</feature>
<name>A0A9W7XK05_9FUNG</name>
<feature type="compositionally biased region" description="Basic and acidic residues" evidence="5">
    <location>
        <begin position="1"/>
        <end position="13"/>
    </location>
</feature>
<dbReference type="EMBL" id="JANBOH010000164">
    <property type="protein sequence ID" value="KAJ1644451.1"/>
    <property type="molecule type" value="Genomic_DNA"/>
</dbReference>
<feature type="transmembrane region" description="Helical" evidence="6">
    <location>
        <begin position="1131"/>
        <end position="1154"/>
    </location>
</feature>
<reference evidence="8" key="1">
    <citation type="submission" date="2022-07" db="EMBL/GenBank/DDBJ databases">
        <title>Phylogenomic reconstructions and comparative analyses of Kickxellomycotina fungi.</title>
        <authorList>
            <person name="Reynolds N.K."/>
            <person name="Stajich J.E."/>
            <person name="Barry K."/>
            <person name="Grigoriev I.V."/>
            <person name="Crous P."/>
            <person name="Smith M.E."/>
        </authorList>
    </citation>
    <scope>NUCLEOTIDE SEQUENCE</scope>
    <source>
        <strain evidence="8">NBRC 105413</strain>
    </source>
</reference>
<feature type="compositionally biased region" description="Polar residues" evidence="5">
    <location>
        <begin position="216"/>
        <end position="226"/>
    </location>
</feature>
<evidence type="ECO:0000256" key="4">
    <source>
        <dbReference type="ARBA" id="ARBA00023136"/>
    </source>
</evidence>
<feature type="transmembrane region" description="Helical" evidence="6">
    <location>
        <begin position="979"/>
        <end position="1002"/>
    </location>
</feature>
<feature type="compositionally biased region" description="Polar residues" evidence="5">
    <location>
        <begin position="111"/>
        <end position="121"/>
    </location>
</feature>
<keyword evidence="4 6" id="KW-0472">Membrane</keyword>
<evidence type="ECO:0000313" key="8">
    <source>
        <dbReference type="EMBL" id="KAJ1644451.1"/>
    </source>
</evidence>
<feature type="transmembrane region" description="Helical" evidence="6">
    <location>
        <begin position="1273"/>
        <end position="1294"/>
    </location>
</feature>
<evidence type="ECO:0000256" key="5">
    <source>
        <dbReference type="SAM" id="MobiDB-lite"/>
    </source>
</evidence>
<protein>
    <recommendedName>
        <fullName evidence="7">Jacalin-type lectin domain-containing protein</fullName>
    </recommendedName>
</protein>
<dbReference type="SUPFAM" id="SSF51101">
    <property type="entry name" value="Mannose-binding lectins"/>
    <property type="match status" value="1"/>
</dbReference>
<sequence>MSFVDKIKAKFERLTTSGNDKPDTSTSSSSAKPKPHGDSQATKTDHQGYHHHLFHRHDNKASPYGPETPERMFPEAQHQTEGPSYHDDIGPGGFFAPPRAPTHFSYGGSTGHSSGQDSPSVFNGAMPPFPSQGTYPPYPQHSTDVYPPLGQQPYPPDAREDKSSAIPTSFAQAPYPPLEPASTPQQPILPQSEQKPGHASSSGIAGADSGANAGANTQIQQSQGGQSLARHDAGSNQQTSAAGSLGAGIHTLAPSQVPPGVPLPIGQSDAYSGNVGVEGTHKPASDMAANSGSSGKQMAFLNVNDNETVHQRFLIVCGQVADIKGDQDKVVVHHPFFPPLTFPAIDGYFKVLVELESGVNDLKFVYLQNGASLSQGKLSIKMTPYLDKPPVHLAIMVGSDSKGIFDAPPDARGPGLNDLDAAVRKLRCCAYLWQAYMSEQLYRNGFGRRTFRLEETYEPDTMARDNASRMTARVHVIRSKRTVAEIQDKERAQQWKPPAGYEKKTDESQFSLAMDAVRGYDGIPSDSVYVVCLTLDSRWDPDLGVILGHAAVGGGAGTLRLGVFGSHTTHAWPANAEEVAAKFLDTTKTDTRYLANDCNECGEYWRAANIGMGAFLHECGHMLTLSHTPTGIMSRGFNDYNRTFMARSPNFDGPVKQQDEAGSHWHRVDIIRLRHHPCMRLPTDPPLRDNEARSSGFDALVTEEGVIILNDSGITMVEVWVNNKYRIHREYTAENLERRRSGALPAGPDEMAAEFPQTISVDVNEWRSWAGGWSETDKVQLILTSRASDTDESLVEINKMLKEGSYTDQDGTRIFSSGQLGNGAMNGSEKSKVNFSSKEIIVSSAPKLSGIEIHSGNFIDCIIFHLSDGSQQKIGKGQGGGVDVLTISDDDDLDYITVNSGWWIDGLEFVTRKGKRSGWKGGKGGSMHTMKPPKGYSWMGLSGSGANWLDSLTMLYAKQNGGGRISGFHDIGYEAFGRIGYYIITTFNMLNIIGSIGIYAILSANNTADLFAQVGIHVNSRLLMIASTVIMCAPTLIAKTLAETLVVSIIGTSTSIIVTLVIIVMACLYPIRDSVVHVGSAVINTGAAVHHGAIPAGFAVSLSSVSFAYIGTTIVPHVEGGMRHPEKFTRVFGAALVVIASVYVVMATTGYWAYGSQTLSPITLNFPKLWPTTLANICITIHVLFAGPLYLVQMSLEIEHGLGISKKGKSVERIWRLCIRIGSALVILGLSEALPFFDDVISLIGALTNPVLIYLAPICCYIKLKGWRNCSKISLISLSLLLTFGLLVSGYGLVDTIRDIVSELKHSK</sequence>
<keyword evidence="3 6" id="KW-1133">Transmembrane helix</keyword>
<feature type="transmembrane region" description="Helical" evidence="6">
    <location>
        <begin position="1045"/>
        <end position="1071"/>
    </location>
</feature>
<keyword evidence="9" id="KW-1185">Reference proteome</keyword>
<evidence type="ECO:0000256" key="3">
    <source>
        <dbReference type="ARBA" id="ARBA00022989"/>
    </source>
</evidence>
<feature type="transmembrane region" description="Helical" evidence="6">
    <location>
        <begin position="1240"/>
        <end position="1261"/>
    </location>
</feature>